<dbReference type="Proteomes" id="UP000765509">
    <property type="component" value="Unassembled WGS sequence"/>
</dbReference>
<reference evidence="2" key="1">
    <citation type="submission" date="2021-03" db="EMBL/GenBank/DDBJ databases">
        <title>Draft genome sequence of rust myrtle Austropuccinia psidii MF-1, a brazilian biotype.</title>
        <authorList>
            <person name="Quecine M.C."/>
            <person name="Pachon D.M.R."/>
            <person name="Bonatelli M.L."/>
            <person name="Correr F.H."/>
            <person name="Franceschini L.M."/>
            <person name="Leite T.F."/>
            <person name="Margarido G.R.A."/>
            <person name="Almeida C.A."/>
            <person name="Ferrarezi J.A."/>
            <person name="Labate C.A."/>
        </authorList>
    </citation>
    <scope>NUCLEOTIDE SEQUENCE</scope>
    <source>
        <strain evidence="2">MF-1</strain>
    </source>
</reference>
<comment type="caution">
    <text evidence="2">The sequence shown here is derived from an EMBL/GenBank/DDBJ whole genome shotgun (WGS) entry which is preliminary data.</text>
</comment>
<protein>
    <submittedName>
        <fullName evidence="2">Uncharacterized protein</fullName>
    </submittedName>
</protein>
<keyword evidence="3" id="KW-1185">Reference proteome</keyword>
<dbReference type="AlphaFoldDB" id="A0A9Q3GK76"/>
<gene>
    <name evidence="2" type="ORF">O181_010231</name>
</gene>
<accession>A0A9Q3GK76</accession>
<dbReference type="EMBL" id="AVOT02002481">
    <property type="protein sequence ID" value="MBW0470516.1"/>
    <property type="molecule type" value="Genomic_DNA"/>
</dbReference>
<evidence type="ECO:0000313" key="2">
    <source>
        <dbReference type="EMBL" id="MBW0470516.1"/>
    </source>
</evidence>
<feature type="region of interest" description="Disordered" evidence="1">
    <location>
        <begin position="1"/>
        <end position="25"/>
    </location>
</feature>
<evidence type="ECO:0000256" key="1">
    <source>
        <dbReference type="SAM" id="MobiDB-lite"/>
    </source>
</evidence>
<sequence>MLQPMPKTKGNSTELNKLPASSPESGSKISYMVISNQLGIEVESLSHENNQDPPVLPEFEHKFIFNICNLSKPNSFLIAFISDQPPSSPKQNLNIYGKEKTFEPCEQTEDAGQDDVFFSGKLGIMSKEDFSQTSLKQYTGWKKIKMIVKFLIMYLKILVNQ</sequence>
<proteinExistence type="predicted"/>
<organism evidence="2 3">
    <name type="scientific">Austropuccinia psidii MF-1</name>
    <dbReference type="NCBI Taxonomy" id="1389203"/>
    <lineage>
        <taxon>Eukaryota</taxon>
        <taxon>Fungi</taxon>
        <taxon>Dikarya</taxon>
        <taxon>Basidiomycota</taxon>
        <taxon>Pucciniomycotina</taxon>
        <taxon>Pucciniomycetes</taxon>
        <taxon>Pucciniales</taxon>
        <taxon>Sphaerophragmiaceae</taxon>
        <taxon>Austropuccinia</taxon>
    </lineage>
</organism>
<name>A0A9Q3GK76_9BASI</name>
<evidence type="ECO:0000313" key="3">
    <source>
        <dbReference type="Proteomes" id="UP000765509"/>
    </source>
</evidence>